<dbReference type="RefSeq" id="WP_055287558.1">
    <property type="nucleotide sequence ID" value="NZ_CYYP01000023.1"/>
</dbReference>
<reference evidence="2 3" key="1">
    <citation type="submission" date="2015-09" db="EMBL/GenBank/DDBJ databases">
        <authorList>
            <consortium name="Pathogen Informatics"/>
        </authorList>
    </citation>
    <scope>NUCLEOTIDE SEQUENCE [LARGE SCALE GENOMIC DNA]</scope>
    <source>
        <strain evidence="2 3">2789STDY5608823</strain>
    </source>
</reference>
<evidence type="ECO:0000313" key="2">
    <source>
        <dbReference type="EMBL" id="CUO57515.1"/>
    </source>
</evidence>
<evidence type="ECO:0000313" key="3">
    <source>
        <dbReference type="Proteomes" id="UP000095468"/>
    </source>
</evidence>
<proteinExistence type="predicted"/>
<gene>
    <name evidence="2" type="ORF">ERS852381_01867</name>
</gene>
<sequence length="82" mass="9326">MYGPVSKNGPALEFGEIGEEVKDEVRRQVIGKIVERARGKLKARDKREDDPFWGRGNQEHLRRAAERLDSGEGVEHGLIKEE</sequence>
<dbReference type="Proteomes" id="UP000095468">
    <property type="component" value="Unassembled WGS sequence"/>
</dbReference>
<name>A0A174GAN7_9ACTN</name>
<feature type="region of interest" description="Disordered" evidence="1">
    <location>
        <begin position="63"/>
        <end position="82"/>
    </location>
</feature>
<accession>A0A174GAN7</accession>
<dbReference type="EMBL" id="CYYP01000023">
    <property type="protein sequence ID" value="CUO57515.1"/>
    <property type="molecule type" value="Genomic_DNA"/>
</dbReference>
<organism evidence="2 3">
    <name type="scientific">Collinsella aerofaciens</name>
    <dbReference type="NCBI Taxonomy" id="74426"/>
    <lineage>
        <taxon>Bacteria</taxon>
        <taxon>Bacillati</taxon>
        <taxon>Actinomycetota</taxon>
        <taxon>Coriobacteriia</taxon>
        <taxon>Coriobacteriales</taxon>
        <taxon>Coriobacteriaceae</taxon>
        <taxon>Collinsella</taxon>
    </lineage>
</organism>
<protein>
    <submittedName>
        <fullName evidence="2">Uncharacterized protein</fullName>
    </submittedName>
</protein>
<dbReference type="AlphaFoldDB" id="A0A174GAN7"/>
<evidence type="ECO:0000256" key="1">
    <source>
        <dbReference type="SAM" id="MobiDB-lite"/>
    </source>
</evidence>